<dbReference type="PROSITE" id="PS00893">
    <property type="entry name" value="NUDIX_BOX"/>
    <property type="match status" value="1"/>
</dbReference>
<evidence type="ECO:0000256" key="4">
    <source>
        <dbReference type="RuleBase" id="RU003476"/>
    </source>
</evidence>
<keyword evidence="8" id="KW-1185">Reference proteome</keyword>
<dbReference type="InterPro" id="IPR000086">
    <property type="entry name" value="NUDIX_hydrolase_dom"/>
</dbReference>
<accession>A0A8J3S9F4</accession>
<evidence type="ECO:0000256" key="3">
    <source>
        <dbReference type="ARBA" id="ARBA00022801"/>
    </source>
</evidence>
<comment type="caution">
    <text evidence="7">The sequence shown here is derived from an EMBL/GenBank/DDBJ whole genome shotgun (WGS) entry which is preliminary data.</text>
</comment>
<evidence type="ECO:0000256" key="2">
    <source>
        <dbReference type="ARBA" id="ARBA00005582"/>
    </source>
</evidence>
<evidence type="ECO:0000313" key="8">
    <source>
        <dbReference type="Proteomes" id="UP000655044"/>
    </source>
</evidence>
<dbReference type="Pfam" id="PF00293">
    <property type="entry name" value="NUDIX"/>
    <property type="match status" value="1"/>
</dbReference>
<comment type="similarity">
    <text evidence="2 4">Belongs to the Nudix hydrolase family.</text>
</comment>
<feature type="compositionally biased region" description="Basic and acidic residues" evidence="5">
    <location>
        <begin position="55"/>
        <end position="73"/>
    </location>
</feature>
<evidence type="ECO:0000313" key="7">
    <source>
        <dbReference type="EMBL" id="GIH89130.1"/>
    </source>
</evidence>
<dbReference type="GO" id="GO:0016787">
    <property type="term" value="F:hydrolase activity"/>
    <property type="evidence" value="ECO:0007669"/>
    <property type="project" value="UniProtKB-KW"/>
</dbReference>
<dbReference type="InterPro" id="IPR020476">
    <property type="entry name" value="Nudix_hydrolase"/>
</dbReference>
<dbReference type="PANTHER" id="PTHR43046:SF14">
    <property type="entry name" value="MUTT_NUDIX FAMILY PROTEIN"/>
    <property type="match status" value="1"/>
</dbReference>
<sequence>MSDARPVRLVVTAETSAAVDEVLVRAIYLARKKVTKAELTDALLRVGMRHLEETATELRGESPDVPADHEARAPEPPPVVAAVVTSSEGVLVGQRRDGKPPWTLIAGEIEPGESPADAAIREVKEETGLRVMAAEHEIGRRVHPKTGRTMIYLACSPTGKTDVIVGDREELAAVRWVSLTEAEQLLTGMFEPVHRYLISHLGEAPHESDE</sequence>
<dbReference type="InterPro" id="IPR015797">
    <property type="entry name" value="NUDIX_hydrolase-like_dom_sf"/>
</dbReference>
<dbReference type="SUPFAM" id="SSF55811">
    <property type="entry name" value="Nudix"/>
    <property type="match status" value="1"/>
</dbReference>
<dbReference type="AlphaFoldDB" id="A0A8J3S9F4"/>
<gene>
    <name evidence="7" type="ORF">Pro02_75380</name>
</gene>
<dbReference type="PROSITE" id="PS51462">
    <property type="entry name" value="NUDIX"/>
    <property type="match status" value="1"/>
</dbReference>
<proteinExistence type="inferred from homology"/>
<dbReference type="PRINTS" id="PR00502">
    <property type="entry name" value="NUDIXFAMILY"/>
</dbReference>
<dbReference type="Gene3D" id="3.90.79.10">
    <property type="entry name" value="Nucleoside Triphosphate Pyrophosphohydrolase"/>
    <property type="match status" value="1"/>
</dbReference>
<reference evidence="7" key="1">
    <citation type="submission" date="2021-01" db="EMBL/GenBank/DDBJ databases">
        <title>Whole genome shotgun sequence of Planobispora rosea NBRC 15558.</title>
        <authorList>
            <person name="Komaki H."/>
            <person name="Tamura T."/>
        </authorList>
    </citation>
    <scope>NUCLEOTIDE SEQUENCE</scope>
    <source>
        <strain evidence="7">NBRC 15558</strain>
    </source>
</reference>
<dbReference type="Proteomes" id="UP000655044">
    <property type="component" value="Unassembled WGS sequence"/>
</dbReference>
<comment type="cofactor">
    <cofactor evidence="1">
        <name>Mg(2+)</name>
        <dbReference type="ChEBI" id="CHEBI:18420"/>
    </cofactor>
</comment>
<name>A0A8J3S9F4_PLARO</name>
<evidence type="ECO:0000259" key="6">
    <source>
        <dbReference type="PROSITE" id="PS51462"/>
    </source>
</evidence>
<feature type="domain" description="Nudix hydrolase" evidence="6">
    <location>
        <begin position="74"/>
        <end position="201"/>
    </location>
</feature>
<keyword evidence="3 4" id="KW-0378">Hydrolase</keyword>
<evidence type="ECO:0000256" key="5">
    <source>
        <dbReference type="SAM" id="MobiDB-lite"/>
    </source>
</evidence>
<dbReference type="InterPro" id="IPR020084">
    <property type="entry name" value="NUDIX_hydrolase_CS"/>
</dbReference>
<dbReference type="EMBL" id="BOOI01000108">
    <property type="protein sequence ID" value="GIH89130.1"/>
    <property type="molecule type" value="Genomic_DNA"/>
</dbReference>
<dbReference type="CDD" id="cd02883">
    <property type="entry name" value="NUDIX_Hydrolase"/>
    <property type="match status" value="1"/>
</dbReference>
<organism evidence="7 8">
    <name type="scientific">Planobispora rosea</name>
    <dbReference type="NCBI Taxonomy" id="35762"/>
    <lineage>
        <taxon>Bacteria</taxon>
        <taxon>Bacillati</taxon>
        <taxon>Actinomycetota</taxon>
        <taxon>Actinomycetes</taxon>
        <taxon>Streptosporangiales</taxon>
        <taxon>Streptosporangiaceae</taxon>
        <taxon>Planobispora</taxon>
    </lineage>
</organism>
<dbReference type="PANTHER" id="PTHR43046">
    <property type="entry name" value="GDP-MANNOSE MANNOSYL HYDROLASE"/>
    <property type="match status" value="1"/>
</dbReference>
<evidence type="ECO:0000256" key="1">
    <source>
        <dbReference type="ARBA" id="ARBA00001946"/>
    </source>
</evidence>
<feature type="region of interest" description="Disordered" evidence="5">
    <location>
        <begin position="55"/>
        <end position="76"/>
    </location>
</feature>
<protein>
    <recommendedName>
        <fullName evidence="6">Nudix hydrolase domain-containing protein</fullName>
    </recommendedName>
</protein>